<dbReference type="AlphaFoldDB" id="A0A0S2IMA7"/>
<evidence type="ECO:0000313" key="1">
    <source>
        <dbReference type="EMBL" id="ALO24745.1"/>
    </source>
</evidence>
<organism evidence="1">
    <name type="scientific">Leptospira borgpetersenii serovar Ballum</name>
    <dbReference type="NCBI Taxonomy" id="280505"/>
    <lineage>
        <taxon>Bacteria</taxon>
        <taxon>Pseudomonadati</taxon>
        <taxon>Spirochaetota</taxon>
        <taxon>Spirochaetia</taxon>
        <taxon>Leptospirales</taxon>
        <taxon>Leptospiraceae</taxon>
        <taxon>Leptospira</taxon>
    </lineage>
</organism>
<protein>
    <submittedName>
        <fullName evidence="1">Uncharacterized protein</fullName>
    </submittedName>
</protein>
<dbReference type="Proteomes" id="UP000058857">
    <property type="component" value="Plasmid lbp2"/>
</dbReference>
<dbReference type="Proteomes" id="UP000058857">
    <property type="component" value="Chromosome 1"/>
</dbReference>
<proteinExistence type="predicted"/>
<evidence type="ECO:0000313" key="2">
    <source>
        <dbReference type="EMBL" id="ALO28644.1"/>
    </source>
</evidence>
<sequence length="273" mass="30391">MNPIYIFFVILLKVQYDETNKSSKRMLPIATFALTILFLITSCKKDKKDNTELLLMTRLLVGPNGIAEFNFSNINQLLAARTKNSSRFLTLPDSIGSVFLTDLAGDNPQNYGNRFAGKFLAPNTIGIEVCQIVTYKPPTKGGPVKGRETLENTNFLAFTGALAILLPTNASAFISVELTKIDNVDSKALSIKQIPENKRADYDRIGIAARAFTYYFKSADVPENAYRYNDFRNPPVNAETVTSDKSKKLKYKVPATARKNLIFHLSTIVSSLK</sequence>
<evidence type="ECO:0000313" key="3">
    <source>
        <dbReference type="Proteomes" id="UP000058857"/>
    </source>
</evidence>
<name>A0A0S2IMA7_LEPBO</name>
<reference evidence="1 3" key="1">
    <citation type="journal article" date="2015" name="PLoS Negl. Trop. Dis.">
        <title>Distribution of Plasmids in Distinct Leptospira Pathogenic Species.</title>
        <authorList>
            <person name="Wang Y."/>
            <person name="Zhuang X."/>
            <person name="Zhong Y."/>
            <person name="Zhang C."/>
            <person name="Zhang Y."/>
            <person name="Zeng L."/>
            <person name="Zhu Y."/>
            <person name="He P."/>
            <person name="Dong K."/>
            <person name="Pal U."/>
            <person name="Guo X."/>
            <person name="Qin J."/>
        </authorList>
    </citation>
    <scope>NUCLEOTIDE SEQUENCE [LARGE SCALE GENOMIC DNA]</scope>
    <source>
        <strain evidence="1 3">56604</strain>
        <plasmid evidence="2">lbp2</plasmid>
        <plasmid evidence="3">Plasmid lbp2</plasmid>
    </source>
</reference>
<dbReference type="PATRIC" id="fig|280505.15.peg.375"/>
<dbReference type="EMBL" id="CP012029">
    <property type="protein sequence ID" value="ALO24745.1"/>
    <property type="molecule type" value="Genomic_DNA"/>
</dbReference>
<dbReference type="EMBL" id="CP012032">
    <property type="protein sequence ID" value="ALO28644.1"/>
    <property type="molecule type" value="Genomic_DNA"/>
</dbReference>
<keyword evidence="2" id="KW-0614">Plasmid</keyword>
<gene>
    <name evidence="1" type="ORF">LBBP_00385</name>
    <name evidence="2" type="ORF">LBBP_04548</name>
</gene>
<geneLocation type="plasmid" evidence="2 3">
    <name>lbp2</name>
</geneLocation>
<accession>A0A0S2IMA7</accession>